<name>A0A3A8QZ18_9BACT</name>
<keyword evidence="2" id="KW-1185">Reference proteome</keyword>
<dbReference type="PROSITE" id="PS51257">
    <property type="entry name" value="PROKAR_LIPOPROTEIN"/>
    <property type="match status" value="1"/>
</dbReference>
<evidence type="ECO:0000313" key="2">
    <source>
        <dbReference type="Proteomes" id="UP000267003"/>
    </source>
</evidence>
<organism evidence="1 2">
    <name type="scientific">Corallococcus aberystwythensis</name>
    <dbReference type="NCBI Taxonomy" id="2316722"/>
    <lineage>
        <taxon>Bacteria</taxon>
        <taxon>Pseudomonadati</taxon>
        <taxon>Myxococcota</taxon>
        <taxon>Myxococcia</taxon>
        <taxon>Myxococcales</taxon>
        <taxon>Cystobacterineae</taxon>
        <taxon>Myxococcaceae</taxon>
        <taxon>Corallococcus</taxon>
    </lineage>
</organism>
<evidence type="ECO:0000313" key="1">
    <source>
        <dbReference type="EMBL" id="RKH70092.1"/>
    </source>
</evidence>
<reference evidence="2" key="1">
    <citation type="submission" date="2018-09" db="EMBL/GenBank/DDBJ databases">
        <authorList>
            <person name="Livingstone P.G."/>
            <person name="Whitworth D.E."/>
        </authorList>
    </citation>
    <scope>NUCLEOTIDE SEQUENCE [LARGE SCALE GENOMIC DNA]</scope>
    <source>
        <strain evidence="2">AB050A</strain>
    </source>
</reference>
<dbReference type="RefSeq" id="WP_120555082.1">
    <property type="nucleotide sequence ID" value="NZ_RAWK01000046.1"/>
</dbReference>
<dbReference type="Proteomes" id="UP000267003">
    <property type="component" value="Unassembled WGS sequence"/>
</dbReference>
<gene>
    <name evidence="1" type="ORF">D7W81_09815</name>
</gene>
<dbReference type="AlphaFoldDB" id="A0A3A8QZ18"/>
<protein>
    <submittedName>
        <fullName evidence="1">Uncharacterized protein</fullName>
    </submittedName>
</protein>
<accession>A0A3A8QZ18</accession>
<proteinExistence type="predicted"/>
<comment type="caution">
    <text evidence="1">The sequence shown here is derived from an EMBL/GenBank/DDBJ whole genome shotgun (WGS) entry which is preliminary data.</text>
</comment>
<sequence length="427" mass="46350">MRRALVTSLGLLAFATAGCERYPEDPIFAYGRVLHRDGTPRAGFALPIERMEDGDDVFKPFSTATTESSGDYTLELLSGDAVIDKVYSRSVHRLRATLPLEADGSGTFLSFYMQDDVELPALQPWDAHPLVGTSEQGPTVAFPPAPPVPPLPETARTLDLVTEDGVFVPLLPTDPVPLLWVTAGGGLLWRQDGTVSPWTPSPYVLEDFAAPQVHLRAASVGTWLFSPLGGESSSVDFRQEWRTGAEPLPPGTLRPLSRGAACEPSFPEVCPWTDGLLTPVDFFEKETDPRAFGVVITLPQPGLPRRAVVRGLKFLQGGGGKDWLVLEGSADGEQWQPLARVLLRDMSPLERNLRDARFGFYTEAAGGDSPFGDGRLDLGVQEPVFQDVPLSGTGPVRFVRLSVETLAYGGTPQPAEFYTLSEVSLFE</sequence>
<dbReference type="EMBL" id="RAWK01000046">
    <property type="protein sequence ID" value="RKH70092.1"/>
    <property type="molecule type" value="Genomic_DNA"/>
</dbReference>
<dbReference type="OrthoDB" id="5492654at2"/>